<proteinExistence type="predicted"/>
<comment type="caution">
    <text evidence="1">The sequence shown here is derived from an EMBL/GenBank/DDBJ whole genome shotgun (WGS) entry which is preliminary data.</text>
</comment>
<protein>
    <submittedName>
        <fullName evidence="1">Uncharacterized protein</fullName>
    </submittedName>
</protein>
<evidence type="ECO:0000313" key="2">
    <source>
        <dbReference type="Proteomes" id="UP000307602"/>
    </source>
</evidence>
<keyword evidence="2" id="KW-1185">Reference proteome</keyword>
<accession>A0A4S1DXT3</accession>
<sequence length="177" mass="20904">MEFLIVAIFVGTVVYVIVTNGNKTEKKTITNERKKLYQLEDRDNLDKLTYKYRQEFINSVTSIITDIVNKSKYEFSNFNINSFNVSATSNKYFKITFGYNDRVVTYDFLYSVIKNEKSENPYNNKKGIIIVFPSFAGIDEDEFKKRYDTDNWTKILRDIEECLEKDSTLIKISYPYN</sequence>
<dbReference type="RefSeq" id="WP_135877045.1">
    <property type="nucleotide sequence ID" value="NZ_SRSO01000011.1"/>
</dbReference>
<reference evidence="1 2" key="1">
    <citation type="submission" date="2019-04" db="EMBL/GenBank/DDBJ databases">
        <authorList>
            <person name="Liu A."/>
        </authorList>
    </citation>
    <scope>NUCLEOTIDE SEQUENCE [LARGE SCALE GENOMIC DNA]</scope>
    <source>
        <strain evidence="1 2">RZ03</strain>
    </source>
</reference>
<dbReference type="Proteomes" id="UP000307602">
    <property type="component" value="Unassembled WGS sequence"/>
</dbReference>
<gene>
    <name evidence="1" type="ORF">EM932_10010</name>
</gene>
<dbReference type="EMBL" id="SRSO01000011">
    <property type="protein sequence ID" value="TGV02755.1"/>
    <property type="molecule type" value="Genomic_DNA"/>
</dbReference>
<name>A0A4S1DXT3_9FLAO</name>
<dbReference type="AlphaFoldDB" id="A0A4S1DXT3"/>
<evidence type="ECO:0000313" key="1">
    <source>
        <dbReference type="EMBL" id="TGV02755.1"/>
    </source>
</evidence>
<organism evidence="1 2">
    <name type="scientific">Flavivirga rizhaonensis</name>
    <dbReference type="NCBI Taxonomy" id="2559571"/>
    <lineage>
        <taxon>Bacteria</taxon>
        <taxon>Pseudomonadati</taxon>
        <taxon>Bacteroidota</taxon>
        <taxon>Flavobacteriia</taxon>
        <taxon>Flavobacteriales</taxon>
        <taxon>Flavobacteriaceae</taxon>
        <taxon>Flavivirga</taxon>
    </lineage>
</organism>